<protein>
    <submittedName>
        <fullName evidence="1">Uncharacterized protein</fullName>
    </submittedName>
</protein>
<evidence type="ECO:0000313" key="1">
    <source>
        <dbReference type="EMBL" id="BBX87888.1"/>
    </source>
</evidence>
<evidence type="ECO:0000313" key="2">
    <source>
        <dbReference type="Proteomes" id="UP000465609"/>
    </source>
</evidence>
<dbReference type="Proteomes" id="UP000465609">
    <property type="component" value="Chromosome"/>
</dbReference>
<name>A0ABM7IM47_9MYCO</name>
<dbReference type="EMBL" id="AP022577">
    <property type="protein sequence ID" value="BBX87888.1"/>
    <property type="molecule type" value="Genomic_DNA"/>
</dbReference>
<sequence length="140" mass="14855">MTGPMASPGIASPTANAHAPKGFFHEVASMLHTESAEEIAEAVITVCTRRGILHPELDEDLDDELRTQEIREVFDILSMVTDAVADGRIVPSGVHVDDEIDPDMAAVWESFVDDAADPETAAAAATMLNDGKAVPLGESK</sequence>
<proteinExistence type="predicted"/>
<dbReference type="RefSeq" id="WP_138230326.1">
    <property type="nucleotide sequence ID" value="NZ_AP022577.1"/>
</dbReference>
<gene>
    <name evidence="1" type="ORF">MAUB_57610</name>
</gene>
<accession>A0ABM7IM47</accession>
<keyword evidence="2" id="KW-1185">Reference proteome</keyword>
<organism evidence="1 2">
    <name type="scientific">Mycolicibacterium aubagnense</name>
    <dbReference type="NCBI Taxonomy" id="319707"/>
    <lineage>
        <taxon>Bacteria</taxon>
        <taxon>Bacillati</taxon>
        <taxon>Actinomycetota</taxon>
        <taxon>Actinomycetes</taxon>
        <taxon>Mycobacteriales</taxon>
        <taxon>Mycobacteriaceae</taxon>
        <taxon>Mycolicibacterium</taxon>
    </lineage>
</organism>
<reference evidence="1 2" key="1">
    <citation type="journal article" date="2019" name="Emerg. Microbes Infect.">
        <title>Comprehensive subspecies identification of 175 nontuberculous mycobacteria species based on 7547 genomic profiles.</title>
        <authorList>
            <person name="Matsumoto Y."/>
            <person name="Kinjo T."/>
            <person name="Motooka D."/>
            <person name="Nabeya D."/>
            <person name="Jung N."/>
            <person name="Uechi K."/>
            <person name="Horii T."/>
            <person name="Iida T."/>
            <person name="Fujita J."/>
            <person name="Nakamura S."/>
        </authorList>
    </citation>
    <scope>NUCLEOTIDE SEQUENCE [LARGE SCALE GENOMIC DNA]</scope>
    <source>
        <strain evidence="1 2">JCM 15296</strain>
    </source>
</reference>